<dbReference type="Gene3D" id="3.90.79.10">
    <property type="entry name" value="Nucleoside Triphosphate Pyrophosphohydrolase"/>
    <property type="match status" value="1"/>
</dbReference>
<reference evidence="1" key="1">
    <citation type="journal article" date="2021" name="PeerJ">
        <title>Extensive microbial diversity within the chicken gut microbiome revealed by metagenomics and culture.</title>
        <authorList>
            <person name="Gilroy R."/>
            <person name="Ravi A."/>
            <person name="Getino M."/>
            <person name="Pursley I."/>
            <person name="Horton D.L."/>
            <person name="Alikhan N.F."/>
            <person name="Baker D."/>
            <person name="Gharbi K."/>
            <person name="Hall N."/>
            <person name="Watson M."/>
            <person name="Adriaenssens E.M."/>
            <person name="Foster-Nyarko E."/>
            <person name="Jarju S."/>
            <person name="Secka A."/>
            <person name="Antonio M."/>
            <person name="Oren A."/>
            <person name="Chaudhuri R.R."/>
            <person name="La Ragione R."/>
            <person name="Hildebrand F."/>
            <person name="Pallen M.J."/>
        </authorList>
    </citation>
    <scope>NUCLEOTIDE SEQUENCE</scope>
    <source>
        <strain evidence="1">ChiBcec1-1630</strain>
    </source>
</reference>
<feature type="non-terminal residue" evidence="1">
    <location>
        <position position="1"/>
    </location>
</feature>
<evidence type="ECO:0000313" key="1">
    <source>
        <dbReference type="EMBL" id="HJC86821.1"/>
    </source>
</evidence>
<dbReference type="SUPFAM" id="SSF55811">
    <property type="entry name" value="Nudix"/>
    <property type="match status" value="1"/>
</dbReference>
<evidence type="ECO:0000313" key="2">
    <source>
        <dbReference type="Proteomes" id="UP000823922"/>
    </source>
</evidence>
<dbReference type="AlphaFoldDB" id="A0A9D2QFU6"/>
<reference evidence="1" key="2">
    <citation type="submission" date="2021-04" db="EMBL/GenBank/DDBJ databases">
        <authorList>
            <person name="Gilroy R."/>
        </authorList>
    </citation>
    <scope>NUCLEOTIDE SEQUENCE</scope>
    <source>
        <strain evidence="1">ChiBcec1-1630</strain>
    </source>
</reference>
<organism evidence="1 2">
    <name type="scientific">Candidatus Eisenbergiella intestinigallinarum</name>
    <dbReference type="NCBI Taxonomy" id="2838549"/>
    <lineage>
        <taxon>Bacteria</taxon>
        <taxon>Bacillati</taxon>
        <taxon>Bacillota</taxon>
        <taxon>Clostridia</taxon>
        <taxon>Lachnospirales</taxon>
        <taxon>Lachnospiraceae</taxon>
        <taxon>Eisenbergiella</taxon>
    </lineage>
</organism>
<dbReference type="GO" id="GO:0016787">
    <property type="term" value="F:hydrolase activity"/>
    <property type="evidence" value="ECO:0007669"/>
    <property type="project" value="UniProtKB-KW"/>
</dbReference>
<name>A0A9D2QFU6_9FIRM</name>
<accession>A0A9D2QFU6</accession>
<comment type="caution">
    <text evidence="1">The sequence shown here is derived from an EMBL/GenBank/DDBJ whole genome shotgun (WGS) entry which is preliminary data.</text>
</comment>
<dbReference type="Proteomes" id="UP000823922">
    <property type="component" value="Unassembled WGS sequence"/>
</dbReference>
<proteinExistence type="predicted"/>
<keyword evidence="1" id="KW-0378">Hydrolase</keyword>
<gene>
    <name evidence="1" type="ORF">H9926_02265</name>
</gene>
<dbReference type="InterPro" id="IPR015797">
    <property type="entry name" value="NUDIX_hydrolase-like_dom_sf"/>
</dbReference>
<sequence length="86" mass="10164">LLDIIGIRFNMHDWYIVFRARYISGIPESDHDENSEVIWVDVDEAFNREDVPDLTKKLIKSAISRREGLKYTEYKSISHPPFSLYC</sequence>
<dbReference type="EMBL" id="DWVS01000048">
    <property type="protein sequence ID" value="HJC86821.1"/>
    <property type="molecule type" value="Genomic_DNA"/>
</dbReference>
<protein>
    <submittedName>
        <fullName evidence="1">NUDIX hydrolase</fullName>
    </submittedName>
</protein>